<sequence>MNFILKMAWRDSRRARGRLALFSLSVVLGIAALVAIGSFSANLSRGMAEQTKALLGADLIVTSRVAFTPAVEAFLQTLGGEEAREVSASSMMVFPTAGGATRLVQARAIEGAFPFYGEFDTEPANALARLRRGEKVVILEATLLPQFNVKMGDHVKLGKERFEVAGAVTKVAGENAAVAMLAPRAFFPLGRLEATGLAGPGSLVRHRVMLKLPAGRDAEAVARELRERFPEQRLSVETVAMRQRQLGRALTNIYGFLSLVGFIALFLGAIGVASAIHVYVQQKITTVAILRCLGASARQSFAVYVVQGCALGALGAVLGAALGIGVQRLLPGLVQDWLPWRMDFFIAWPAVGRGMAAGFVICVLFALLPLLAVRRVSPLAALRSALAEPAKRAPDPWRITIGVAIGGAVWGFALWQTRSIALGVGFAGSLAVGFGVLWGAARGVAWAAKRWRPRGLPYVVRQGIANLHRPNNRTVLLLVSLGLGTFLMLTLYLSRTTLLQELKISGEGGQPNLMFLDVQDDQVATLRELAEREKMPLLRTAPIVTMKVAAVRGRPVAEMLKDRTSPVANWTLRREYRSTYRGELSETEKLVAGKFSGQVAADVAVIPISLEQDLAKDMHVKLGDEIEWDVQGVPLKTRVTSLRTVEWRRLEPNFFVVFPLGVLEGAPKFYLAAAHAATPADSARLQQVVVHALPNVSAIDLATLVQTLDSIFSKVALVIEFMALFTVATGLVVLAGAVLTGRYQRIRETVLLRTLGASQRQLGQIQLVEYAALGALAAILGGGLAVGANALLAKYVFETTAAISPGALAVAGVGVVVVTLLTGVWSSRGLATHPPLEVLRQEV</sequence>
<dbReference type="RefSeq" id="WP_220163220.1">
    <property type="nucleotide sequence ID" value="NZ_CP080507.1"/>
</dbReference>
<protein>
    <submittedName>
        <fullName evidence="9">ABC transporter permease</fullName>
    </submittedName>
</protein>
<evidence type="ECO:0000259" key="8">
    <source>
        <dbReference type="Pfam" id="PF12704"/>
    </source>
</evidence>
<evidence type="ECO:0000256" key="5">
    <source>
        <dbReference type="ARBA" id="ARBA00023136"/>
    </source>
</evidence>
<feature type="transmembrane region" description="Helical" evidence="6">
    <location>
        <begin position="770"/>
        <end position="797"/>
    </location>
</feature>
<feature type="transmembrane region" description="Helical" evidence="6">
    <location>
        <begin position="715"/>
        <end position="739"/>
    </location>
</feature>
<feature type="transmembrane region" description="Helical" evidence="6">
    <location>
        <begin position="346"/>
        <end position="373"/>
    </location>
</feature>
<dbReference type="Pfam" id="PF02687">
    <property type="entry name" value="FtsX"/>
    <property type="match status" value="2"/>
</dbReference>
<organism evidence="9 10">
    <name type="scientific">Horticoccus luteus</name>
    <dbReference type="NCBI Taxonomy" id="2862869"/>
    <lineage>
        <taxon>Bacteria</taxon>
        <taxon>Pseudomonadati</taxon>
        <taxon>Verrucomicrobiota</taxon>
        <taxon>Opitutia</taxon>
        <taxon>Opitutales</taxon>
        <taxon>Opitutaceae</taxon>
        <taxon>Horticoccus</taxon>
    </lineage>
</organism>
<dbReference type="KEGG" id="ole:K0B96_01935"/>
<dbReference type="PANTHER" id="PTHR30287:SF1">
    <property type="entry name" value="INNER MEMBRANE PROTEIN"/>
    <property type="match status" value="1"/>
</dbReference>
<feature type="transmembrane region" description="Helical" evidence="6">
    <location>
        <begin position="421"/>
        <end position="441"/>
    </location>
</feature>
<feature type="domain" description="MacB-like periplasmic core" evidence="8">
    <location>
        <begin position="20"/>
        <end position="227"/>
    </location>
</feature>
<dbReference type="EMBL" id="CP080507">
    <property type="protein sequence ID" value="QYM79403.1"/>
    <property type="molecule type" value="Genomic_DNA"/>
</dbReference>
<evidence type="ECO:0000256" key="1">
    <source>
        <dbReference type="ARBA" id="ARBA00004651"/>
    </source>
</evidence>
<evidence type="ECO:0000256" key="2">
    <source>
        <dbReference type="ARBA" id="ARBA00022475"/>
    </source>
</evidence>
<reference evidence="9" key="1">
    <citation type="submission" date="2021-08" db="EMBL/GenBank/DDBJ databases">
        <title>Genome of a novel bacterium of the phylum Verrucomicrobia, Oleiharenicola sp. KSB-15.</title>
        <authorList>
            <person name="Chung J.-H."/>
            <person name="Ahn J.-H."/>
            <person name="Yoon Y."/>
            <person name="Kim D.-Y."/>
            <person name="An S.-H."/>
            <person name="Park I."/>
            <person name="Yeon J."/>
        </authorList>
    </citation>
    <scope>NUCLEOTIDE SEQUENCE</scope>
    <source>
        <strain evidence="9">KSB-15</strain>
    </source>
</reference>
<dbReference type="InterPro" id="IPR003838">
    <property type="entry name" value="ABC3_permease_C"/>
</dbReference>
<evidence type="ECO:0000256" key="6">
    <source>
        <dbReference type="SAM" id="Phobius"/>
    </source>
</evidence>
<feature type="domain" description="ABC3 transporter permease C-terminal" evidence="7">
    <location>
        <begin position="721"/>
        <end position="835"/>
    </location>
</feature>
<keyword evidence="3 6" id="KW-0812">Transmembrane</keyword>
<dbReference type="Proteomes" id="UP000825051">
    <property type="component" value="Chromosome"/>
</dbReference>
<comment type="subcellular location">
    <subcellularLocation>
        <location evidence="1">Cell membrane</location>
        <topology evidence="1">Multi-pass membrane protein</topology>
    </subcellularLocation>
</comment>
<keyword evidence="2" id="KW-1003">Cell membrane</keyword>
<feature type="transmembrane region" description="Helical" evidence="6">
    <location>
        <begin position="301"/>
        <end position="326"/>
    </location>
</feature>
<keyword evidence="5 6" id="KW-0472">Membrane</keyword>
<dbReference type="PANTHER" id="PTHR30287">
    <property type="entry name" value="MEMBRANE COMPONENT OF PREDICTED ABC SUPERFAMILY METABOLITE UPTAKE TRANSPORTER"/>
    <property type="match status" value="1"/>
</dbReference>
<accession>A0A8F9XK71</accession>
<dbReference type="AlphaFoldDB" id="A0A8F9XK71"/>
<feature type="transmembrane region" description="Helical" evidence="6">
    <location>
        <begin position="475"/>
        <end position="493"/>
    </location>
</feature>
<keyword evidence="4 6" id="KW-1133">Transmembrane helix</keyword>
<name>A0A8F9XK71_9BACT</name>
<proteinExistence type="predicted"/>
<feature type="transmembrane region" description="Helical" evidence="6">
    <location>
        <begin position="253"/>
        <end position="280"/>
    </location>
</feature>
<gene>
    <name evidence="9" type="ORF">K0B96_01935</name>
</gene>
<dbReference type="InterPro" id="IPR038766">
    <property type="entry name" value="Membrane_comp_ABC_pdt"/>
</dbReference>
<feature type="transmembrane region" description="Helical" evidence="6">
    <location>
        <begin position="803"/>
        <end position="825"/>
    </location>
</feature>
<evidence type="ECO:0000256" key="3">
    <source>
        <dbReference type="ARBA" id="ARBA00022692"/>
    </source>
</evidence>
<feature type="domain" description="ABC3 transporter permease C-terminal" evidence="7">
    <location>
        <begin position="259"/>
        <end position="378"/>
    </location>
</feature>
<evidence type="ECO:0000313" key="10">
    <source>
        <dbReference type="Proteomes" id="UP000825051"/>
    </source>
</evidence>
<feature type="transmembrane region" description="Helical" evidence="6">
    <location>
        <begin position="397"/>
        <end position="415"/>
    </location>
</feature>
<evidence type="ECO:0000259" key="7">
    <source>
        <dbReference type="Pfam" id="PF02687"/>
    </source>
</evidence>
<evidence type="ECO:0000313" key="9">
    <source>
        <dbReference type="EMBL" id="QYM79403.1"/>
    </source>
</evidence>
<dbReference type="InterPro" id="IPR025857">
    <property type="entry name" value="MacB_PCD"/>
</dbReference>
<keyword evidence="10" id="KW-1185">Reference proteome</keyword>
<dbReference type="Pfam" id="PF12704">
    <property type="entry name" value="MacB_PCD"/>
    <property type="match status" value="1"/>
</dbReference>
<evidence type="ECO:0000256" key="4">
    <source>
        <dbReference type="ARBA" id="ARBA00022989"/>
    </source>
</evidence>
<dbReference type="GO" id="GO:0005886">
    <property type="term" value="C:plasma membrane"/>
    <property type="evidence" value="ECO:0007669"/>
    <property type="project" value="UniProtKB-SubCell"/>
</dbReference>